<proteinExistence type="predicted"/>
<feature type="transmembrane region" description="Helical" evidence="2">
    <location>
        <begin position="159"/>
        <end position="176"/>
    </location>
</feature>
<name>A0A8K1LE31_9PASS</name>
<keyword evidence="2" id="KW-0812">Transmembrane</keyword>
<dbReference type="AlphaFoldDB" id="A0A8K1LE31"/>
<keyword evidence="2" id="KW-1133">Transmembrane helix</keyword>
<comment type="caution">
    <text evidence="3">The sequence shown here is derived from an EMBL/GenBank/DDBJ whole genome shotgun (WGS) entry which is preliminary data.</text>
</comment>
<evidence type="ECO:0000313" key="4">
    <source>
        <dbReference type="Proteomes" id="UP000796761"/>
    </source>
</evidence>
<sequence length="177" mass="18257">MRPGKGRPQEAEDVQPPPPEHSTEPDPAPTPPPDAEQPPAQGTEDEAVARELEQLYLSHLRRLRGDPGDSDPPPSNGDPPFPERAPNTSLANEMALRYEGGGRCSPPVLLGRGGPVEGALVVPARPPRGRGSSLGGALRGCGVVLALAVLVPVAWGDGGGPTAALALGLYLALAWLT</sequence>
<gene>
    <name evidence="3" type="ORF">HGM15179_016682</name>
</gene>
<feature type="transmembrane region" description="Helical" evidence="2">
    <location>
        <begin position="134"/>
        <end position="153"/>
    </location>
</feature>
<evidence type="ECO:0000256" key="2">
    <source>
        <dbReference type="SAM" id="Phobius"/>
    </source>
</evidence>
<dbReference type="OrthoDB" id="9398335at2759"/>
<feature type="region of interest" description="Disordered" evidence="1">
    <location>
        <begin position="1"/>
        <end position="88"/>
    </location>
</feature>
<reference evidence="3" key="1">
    <citation type="submission" date="2019-04" db="EMBL/GenBank/DDBJ databases">
        <title>Genome assembly of Zosterops borbonicus 15179.</title>
        <authorList>
            <person name="Leroy T."/>
            <person name="Anselmetti Y."/>
            <person name="Tilak M.-K."/>
            <person name="Nabholz B."/>
        </authorList>
    </citation>
    <scope>NUCLEOTIDE SEQUENCE</scope>
    <source>
        <strain evidence="3">HGM_15179</strain>
        <tissue evidence="3">Muscle</tissue>
    </source>
</reference>
<evidence type="ECO:0000256" key="1">
    <source>
        <dbReference type="SAM" id="MobiDB-lite"/>
    </source>
</evidence>
<keyword evidence="2" id="KW-0472">Membrane</keyword>
<dbReference type="EMBL" id="SWJQ01000868">
    <property type="protein sequence ID" value="TRZ10427.1"/>
    <property type="molecule type" value="Genomic_DNA"/>
</dbReference>
<keyword evidence="4" id="KW-1185">Reference proteome</keyword>
<organism evidence="3 4">
    <name type="scientific">Zosterops borbonicus</name>
    <dbReference type="NCBI Taxonomy" id="364589"/>
    <lineage>
        <taxon>Eukaryota</taxon>
        <taxon>Metazoa</taxon>
        <taxon>Chordata</taxon>
        <taxon>Craniata</taxon>
        <taxon>Vertebrata</taxon>
        <taxon>Euteleostomi</taxon>
        <taxon>Archelosauria</taxon>
        <taxon>Archosauria</taxon>
        <taxon>Dinosauria</taxon>
        <taxon>Saurischia</taxon>
        <taxon>Theropoda</taxon>
        <taxon>Coelurosauria</taxon>
        <taxon>Aves</taxon>
        <taxon>Neognathae</taxon>
        <taxon>Neoaves</taxon>
        <taxon>Telluraves</taxon>
        <taxon>Australaves</taxon>
        <taxon>Passeriformes</taxon>
        <taxon>Sylvioidea</taxon>
        <taxon>Zosteropidae</taxon>
        <taxon>Zosterops</taxon>
    </lineage>
</organism>
<feature type="compositionally biased region" description="Pro residues" evidence="1">
    <location>
        <begin position="15"/>
        <end position="36"/>
    </location>
</feature>
<evidence type="ECO:0000313" key="3">
    <source>
        <dbReference type="EMBL" id="TRZ10427.1"/>
    </source>
</evidence>
<dbReference type="Proteomes" id="UP000796761">
    <property type="component" value="Unassembled WGS sequence"/>
</dbReference>
<feature type="compositionally biased region" description="Pro residues" evidence="1">
    <location>
        <begin position="70"/>
        <end position="83"/>
    </location>
</feature>
<accession>A0A8K1LE31</accession>
<protein>
    <submittedName>
        <fullName evidence="3">Uncharacterized protein</fullName>
    </submittedName>
</protein>